<dbReference type="RefSeq" id="WP_376980140.1">
    <property type="nucleotide sequence ID" value="NZ_JBHLSV010000010.1"/>
</dbReference>
<dbReference type="Pfam" id="PF01595">
    <property type="entry name" value="CNNM"/>
    <property type="match status" value="1"/>
</dbReference>
<evidence type="ECO:0000256" key="7">
    <source>
        <dbReference type="ARBA" id="ARBA00023122"/>
    </source>
</evidence>
<dbReference type="InterPro" id="IPR036318">
    <property type="entry name" value="FAD-bd_PCMH-like_sf"/>
</dbReference>
<dbReference type="InterPro" id="IPR002550">
    <property type="entry name" value="CNNM"/>
</dbReference>
<dbReference type="InterPro" id="IPR005170">
    <property type="entry name" value="Transptr-assoc_dom"/>
</dbReference>
<dbReference type="CDD" id="cd04590">
    <property type="entry name" value="CBS_pair_CorC_HlyC_assoc"/>
    <property type="match status" value="1"/>
</dbReference>
<keyword evidence="16" id="KW-1185">Reference proteome</keyword>
<reference evidence="15 16" key="1">
    <citation type="submission" date="2024-09" db="EMBL/GenBank/DDBJ databases">
        <authorList>
            <person name="Sun Q."/>
            <person name="Mori K."/>
        </authorList>
    </citation>
    <scope>NUCLEOTIDE SEQUENCE [LARGE SCALE GENOMIC DNA]</scope>
    <source>
        <strain evidence="15 16">CICC 10874</strain>
    </source>
</reference>
<keyword evidence="12" id="KW-0732">Signal</keyword>
<feature type="domain" description="CBS" evidence="13">
    <location>
        <begin position="208"/>
        <end position="267"/>
    </location>
</feature>
<evidence type="ECO:0000256" key="5">
    <source>
        <dbReference type="ARBA" id="ARBA00022737"/>
    </source>
</evidence>
<keyword evidence="6 10" id="KW-1133">Transmembrane helix</keyword>
<evidence type="ECO:0000256" key="12">
    <source>
        <dbReference type="SAM" id="SignalP"/>
    </source>
</evidence>
<evidence type="ECO:0000256" key="6">
    <source>
        <dbReference type="ARBA" id="ARBA00022989"/>
    </source>
</evidence>
<dbReference type="InterPro" id="IPR000644">
    <property type="entry name" value="CBS_dom"/>
</dbReference>
<sequence length="436" mass="47446">MTALLLVLIPLAVLSLALGASLTAADAALLANSRGGLERALEDRPERLRRRVLQQHDDAPRTLAAIGLGRVMSDAVMAVAITAIIFETFEGWVWPTLLSILIAGVGSFLAVSVSPRTIGRRLPETVAIRLSLLIAVTRTVLGPLSHLLIHIGSALTPGGKVSGGPYATEAELRHSVDRALENEQLEHDERDMIQGVFDLGGTVVREIMVPRTDMVTIDADTTAEKAVRLFVRSGFSRVPVIGENTDDLRGMLYIKDVIRAVHSPWDPRGDRLVSELMRPAEFIPEFVGADEVLRQMQTGRVHVAIVVDEYGGVSGIVTIEDILEEIVGEISDEHDRREPEVEDLGEGRFRVPARESVSETGELFGLEIDDDDVDSIGGLLGKALGRVPIPGAEAEVLGLHLEAERTSGRRKRLSTLIVSRAVREDADPRDLEENHD</sequence>
<dbReference type="InterPro" id="IPR016169">
    <property type="entry name" value="FAD-bd_PCMH_sub2"/>
</dbReference>
<comment type="subcellular location">
    <subcellularLocation>
        <location evidence="1">Cell membrane</location>
        <topology evidence="1">Multi-pass membrane protein</topology>
    </subcellularLocation>
</comment>
<dbReference type="Pfam" id="PF03471">
    <property type="entry name" value="CorC_HlyC"/>
    <property type="match status" value="1"/>
</dbReference>
<evidence type="ECO:0000313" key="15">
    <source>
        <dbReference type="EMBL" id="MFC0674204.1"/>
    </source>
</evidence>
<accession>A0ABV6RB35</accession>
<evidence type="ECO:0000313" key="16">
    <source>
        <dbReference type="Proteomes" id="UP001589793"/>
    </source>
</evidence>
<keyword evidence="8 10" id="KW-0472">Membrane</keyword>
<feature type="chain" id="PRO_5045848343" evidence="12">
    <location>
        <begin position="20"/>
        <end position="436"/>
    </location>
</feature>
<keyword evidence="4 10" id="KW-0812">Transmembrane</keyword>
<organism evidence="15 16">
    <name type="scientific">Brachybacterium hainanense</name>
    <dbReference type="NCBI Taxonomy" id="1541174"/>
    <lineage>
        <taxon>Bacteria</taxon>
        <taxon>Bacillati</taxon>
        <taxon>Actinomycetota</taxon>
        <taxon>Actinomycetes</taxon>
        <taxon>Micrococcales</taxon>
        <taxon>Dermabacteraceae</taxon>
        <taxon>Brachybacterium</taxon>
    </lineage>
</organism>
<comment type="similarity">
    <text evidence="2">Belongs to the UPF0053 family.</text>
</comment>
<proteinExistence type="inferred from homology"/>
<evidence type="ECO:0000256" key="10">
    <source>
        <dbReference type="PROSITE-ProRule" id="PRU01193"/>
    </source>
</evidence>
<dbReference type="EMBL" id="JBHLSV010000010">
    <property type="protein sequence ID" value="MFC0674204.1"/>
    <property type="molecule type" value="Genomic_DNA"/>
</dbReference>
<evidence type="ECO:0000256" key="4">
    <source>
        <dbReference type="ARBA" id="ARBA00022692"/>
    </source>
</evidence>
<dbReference type="SMART" id="SM01091">
    <property type="entry name" value="CorC_HlyC"/>
    <property type="match status" value="1"/>
</dbReference>
<evidence type="ECO:0000259" key="13">
    <source>
        <dbReference type="PROSITE" id="PS51371"/>
    </source>
</evidence>
<dbReference type="Gene3D" id="3.30.465.10">
    <property type="match status" value="1"/>
</dbReference>
<evidence type="ECO:0000259" key="14">
    <source>
        <dbReference type="PROSITE" id="PS51846"/>
    </source>
</evidence>
<dbReference type="PANTHER" id="PTHR22777:SF32">
    <property type="entry name" value="UPF0053 INNER MEMBRANE PROTEIN YFJD"/>
    <property type="match status" value="1"/>
</dbReference>
<evidence type="ECO:0000256" key="2">
    <source>
        <dbReference type="ARBA" id="ARBA00006337"/>
    </source>
</evidence>
<evidence type="ECO:0000256" key="9">
    <source>
        <dbReference type="PROSITE-ProRule" id="PRU00703"/>
    </source>
</evidence>
<dbReference type="SUPFAM" id="SSF56176">
    <property type="entry name" value="FAD-binding/transporter-associated domain-like"/>
    <property type="match status" value="1"/>
</dbReference>
<evidence type="ECO:0000256" key="1">
    <source>
        <dbReference type="ARBA" id="ARBA00004651"/>
    </source>
</evidence>
<dbReference type="Gene3D" id="3.10.580.10">
    <property type="entry name" value="CBS-domain"/>
    <property type="match status" value="1"/>
</dbReference>
<dbReference type="PANTHER" id="PTHR22777">
    <property type="entry name" value="HEMOLYSIN-RELATED"/>
    <property type="match status" value="1"/>
</dbReference>
<gene>
    <name evidence="15" type="ORF">ACFFF6_09570</name>
</gene>
<feature type="domain" description="CNNM transmembrane" evidence="14">
    <location>
        <begin position="1"/>
        <end position="189"/>
    </location>
</feature>
<comment type="caution">
    <text evidence="15">The sequence shown here is derived from an EMBL/GenBank/DDBJ whole genome shotgun (WGS) entry which is preliminary data.</text>
</comment>
<keyword evidence="5" id="KW-0677">Repeat</keyword>
<evidence type="ECO:0000256" key="8">
    <source>
        <dbReference type="ARBA" id="ARBA00023136"/>
    </source>
</evidence>
<dbReference type="Pfam" id="PF00571">
    <property type="entry name" value="CBS"/>
    <property type="match status" value="2"/>
</dbReference>
<dbReference type="InterPro" id="IPR046342">
    <property type="entry name" value="CBS_dom_sf"/>
</dbReference>
<evidence type="ECO:0000256" key="11">
    <source>
        <dbReference type="SAM" id="Phobius"/>
    </source>
</evidence>
<dbReference type="InterPro" id="IPR044751">
    <property type="entry name" value="Ion_transp-like_CBS"/>
</dbReference>
<dbReference type="SMART" id="SM00116">
    <property type="entry name" value="CBS"/>
    <property type="match status" value="2"/>
</dbReference>
<name>A0ABV6RB35_9MICO</name>
<dbReference type="PROSITE" id="PS51371">
    <property type="entry name" value="CBS"/>
    <property type="match status" value="2"/>
</dbReference>
<keyword evidence="3" id="KW-1003">Cell membrane</keyword>
<dbReference type="SUPFAM" id="SSF54631">
    <property type="entry name" value="CBS-domain pair"/>
    <property type="match status" value="1"/>
</dbReference>
<feature type="transmembrane region" description="Helical" evidence="11">
    <location>
        <begin position="92"/>
        <end position="114"/>
    </location>
</feature>
<protein>
    <submittedName>
        <fullName evidence="15">Hemolysin family protein</fullName>
    </submittedName>
</protein>
<dbReference type="Proteomes" id="UP001589793">
    <property type="component" value="Unassembled WGS sequence"/>
</dbReference>
<keyword evidence="7 9" id="KW-0129">CBS domain</keyword>
<dbReference type="PROSITE" id="PS51846">
    <property type="entry name" value="CNNM"/>
    <property type="match status" value="1"/>
</dbReference>
<feature type="domain" description="CBS" evidence="13">
    <location>
        <begin position="276"/>
        <end position="333"/>
    </location>
</feature>
<feature type="signal peptide" evidence="12">
    <location>
        <begin position="1"/>
        <end position="19"/>
    </location>
</feature>
<evidence type="ECO:0000256" key="3">
    <source>
        <dbReference type="ARBA" id="ARBA00022475"/>
    </source>
</evidence>